<sequence length="209" mass="22747">MHNNSLRRLNLELLHALGEAAVLVIALVIRHLADVAALPELPARHLDGLLDLCLFQLGQPLLLLLQAGLLHLAPKIVAPPQKRLGRDGRALKLFVLLALGRHDGLLAAALDGGLAVGNELLGGSTTAAAAAGADEDDDWRAVWRSARQWLTVCLKLYEQQEYEDEKLGEHARQLLEAITKELGPAAENEADEVWEDDSDDEEEDQEMAG</sequence>
<proteinExistence type="predicted"/>
<gene>
    <name evidence="2" type="ORF">BN1723_001036</name>
</gene>
<feature type="compositionally biased region" description="Acidic residues" evidence="1">
    <location>
        <begin position="188"/>
        <end position="209"/>
    </location>
</feature>
<evidence type="ECO:0000256" key="1">
    <source>
        <dbReference type="SAM" id="MobiDB-lite"/>
    </source>
</evidence>
<protein>
    <submittedName>
        <fullName evidence="2">Uncharacterized protein</fullName>
    </submittedName>
</protein>
<dbReference type="Proteomes" id="UP000045706">
    <property type="component" value="Unassembled WGS sequence"/>
</dbReference>
<evidence type="ECO:0000313" key="2">
    <source>
        <dbReference type="EMBL" id="CRK45693.1"/>
    </source>
</evidence>
<dbReference type="AlphaFoldDB" id="A0A0G4NH09"/>
<evidence type="ECO:0000313" key="3">
    <source>
        <dbReference type="Proteomes" id="UP000045706"/>
    </source>
</evidence>
<dbReference type="EMBL" id="CVQI01035050">
    <property type="protein sequence ID" value="CRK45693.1"/>
    <property type="molecule type" value="Genomic_DNA"/>
</dbReference>
<accession>A0A0G4NH09</accession>
<name>A0A0G4NH09_VERLO</name>
<feature type="region of interest" description="Disordered" evidence="1">
    <location>
        <begin position="180"/>
        <end position="209"/>
    </location>
</feature>
<reference evidence="3" key="1">
    <citation type="submission" date="2015-05" db="EMBL/GenBank/DDBJ databases">
        <authorList>
            <person name="Fogelqvist Johan"/>
        </authorList>
    </citation>
    <scope>NUCLEOTIDE SEQUENCE [LARGE SCALE GENOMIC DNA]</scope>
</reference>
<organism evidence="2 3">
    <name type="scientific">Verticillium longisporum</name>
    <name type="common">Verticillium dahliae var. longisporum</name>
    <dbReference type="NCBI Taxonomy" id="100787"/>
    <lineage>
        <taxon>Eukaryota</taxon>
        <taxon>Fungi</taxon>
        <taxon>Dikarya</taxon>
        <taxon>Ascomycota</taxon>
        <taxon>Pezizomycotina</taxon>
        <taxon>Sordariomycetes</taxon>
        <taxon>Hypocreomycetidae</taxon>
        <taxon>Glomerellales</taxon>
        <taxon>Plectosphaerellaceae</taxon>
        <taxon>Verticillium</taxon>
    </lineage>
</organism>